<keyword evidence="1" id="KW-0472">Membrane</keyword>
<feature type="transmembrane region" description="Helical" evidence="1">
    <location>
        <begin position="12"/>
        <end position="34"/>
    </location>
</feature>
<reference evidence="2 3" key="1">
    <citation type="submission" date="2021-12" db="EMBL/GenBank/DDBJ databases">
        <title>Antimicrobial susceptibility of Lactobacillus delbrueckii subsp. lactis obtained from milk products and other habitats.</title>
        <authorList>
            <person name="Shani N."/>
        </authorList>
    </citation>
    <scope>NUCLEOTIDE SEQUENCE [LARGE SCALE GENOMIC DNA]</scope>
    <source>
        <strain evidence="2 3">CIRM BIA 266</strain>
    </source>
</reference>
<dbReference type="AlphaFoldDB" id="A0ABD4S9D7"/>
<gene>
    <name evidence="2" type="ORF">LOB39_02220</name>
</gene>
<protein>
    <recommendedName>
        <fullName evidence="4">Phage protein</fullName>
    </recommendedName>
</protein>
<evidence type="ECO:0000313" key="2">
    <source>
        <dbReference type="EMBL" id="MCD5517392.1"/>
    </source>
</evidence>
<evidence type="ECO:0000256" key="1">
    <source>
        <dbReference type="SAM" id="Phobius"/>
    </source>
</evidence>
<dbReference type="RefSeq" id="WP_231523193.1">
    <property type="nucleotide sequence ID" value="NZ_JAJNUD010000003.1"/>
</dbReference>
<sequence length="108" mass="12390">MHHIMGYSWDEIMAMVTIFATVGGGLIWLLHLAIKSGTEGISNKLSQLINQVDSLNHMMSLIESTANRTTRRVDTLEDRFEEHEGNAKVRNQRITALEKEIFRYENSK</sequence>
<keyword evidence="1" id="KW-0812">Transmembrane</keyword>
<keyword evidence="1" id="KW-1133">Transmembrane helix</keyword>
<dbReference type="Proteomes" id="UP001320314">
    <property type="component" value="Unassembled WGS sequence"/>
</dbReference>
<evidence type="ECO:0000313" key="3">
    <source>
        <dbReference type="Proteomes" id="UP001320314"/>
    </source>
</evidence>
<proteinExistence type="predicted"/>
<evidence type="ECO:0008006" key="4">
    <source>
        <dbReference type="Google" id="ProtNLM"/>
    </source>
</evidence>
<organism evidence="2 3">
    <name type="scientific">Lactobacillus delbrueckii subsp. allosunkii</name>
    <dbReference type="NCBI Taxonomy" id="1050107"/>
    <lineage>
        <taxon>Bacteria</taxon>
        <taxon>Bacillati</taxon>
        <taxon>Bacillota</taxon>
        <taxon>Bacilli</taxon>
        <taxon>Lactobacillales</taxon>
        <taxon>Lactobacillaceae</taxon>
        <taxon>Lactobacillus</taxon>
    </lineage>
</organism>
<dbReference type="EMBL" id="JAJNUD010000003">
    <property type="protein sequence ID" value="MCD5517392.1"/>
    <property type="molecule type" value="Genomic_DNA"/>
</dbReference>
<name>A0ABD4S9D7_9LACO</name>
<accession>A0ABD4S9D7</accession>
<comment type="caution">
    <text evidence="2">The sequence shown here is derived from an EMBL/GenBank/DDBJ whole genome shotgun (WGS) entry which is preliminary data.</text>
</comment>
<dbReference type="Gene3D" id="1.20.5.340">
    <property type="match status" value="1"/>
</dbReference>